<name>X1EER7_9ZZZZ</name>
<gene>
    <name evidence="1" type="ORF">S01H4_62022</name>
</gene>
<feature type="non-terminal residue" evidence="1">
    <location>
        <position position="1"/>
    </location>
</feature>
<dbReference type="EMBL" id="BART01036908">
    <property type="protein sequence ID" value="GAH15629.1"/>
    <property type="molecule type" value="Genomic_DNA"/>
</dbReference>
<reference evidence="1" key="1">
    <citation type="journal article" date="2014" name="Front. Microbiol.">
        <title>High frequency of phylogenetically diverse reductive dehalogenase-homologous genes in deep subseafloor sedimentary metagenomes.</title>
        <authorList>
            <person name="Kawai M."/>
            <person name="Futagami T."/>
            <person name="Toyoda A."/>
            <person name="Takaki Y."/>
            <person name="Nishi S."/>
            <person name="Hori S."/>
            <person name="Arai W."/>
            <person name="Tsubouchi T."/>
            <person name="Morono Y."/>
            <person name="Uchiyama I."/>
            <person name="Ito T."/>
            <person name="Fujiyama A."/>
            <person name="Inagaki F."/>
            <person name="Takami H."/>
        </authorList>
    </citation>
    <scope>NUCLEOTIDE SEQUENCE</scope>
    <source>
        <strain evidence="1">Expedition CK06-06</strain>
    </source>
</reference>
<comment type="caution">
    <text evidence="1">The sequence shown here is derived from an EMBL/GenBank/DDBJ whole genome shotgun (WGS) entry which is preliminary data.</text>
</comment>
<proteinExistence type="predicted"/>
<accession>X1EER7</accession>
<organism evidence="1">
    <name type="scientific">marine sediment metagenome</name>
    <dbReference type="NCBI Taxonomy" id="412755"/>
    <lineage>
        <taxon>unclassified sequences</taxon>
        <taxon>metagenomes</taxon>
        <taxon>ecological metagenomes</taxon>
    </lineage>
</organism>
<sequence length="71" mass="8060">ADGGWTLWWNAATSPAGNDPFMYDGDGTYITSNSTVYARWRWNVTDNAIYGYYLLLSDNCHLLSSGRQTRM</sequence>
<evidence type="ECO:0000313" key="1">
    <source>
        <dbReference type="EMBL" id="GAH15629.1"/>
    </source>
</evidence>
<dbReference type="AlphaFoldDB" id="X1EER7"/>
<protein>
    <submittedName>
        <fullName evidence="1">Uncharacterized protein</fullName>
    </submittedName>
</protein>